<dbReference type="EMBL" id="PDUG01000006">
    <property type="protein sequence ID" value="PIC21485.1"/>
    <property type="molecule type" value="Genomic_DNA"/>
</dbReference>
<organism evidence="1 2">
    <name type="scientific">Caenorhabditis nigoni</name>
    <dbReference type="NCBI Taxonomy" id="1611254"/>
    <lineage>
        <taxon>Eukaryota</taxon>
        <taxon>Metazoa</taxon>
        <taxon>Ecdysozoa</taxon>
        <taxon>Nematoda</taxon>
        <taxon>Chromadorea</taxon>
        <taxon>Rhabditida</taxon>
        <taxon>Rhabditina</taxon>
        <taxon>Rhabditomorpha</taxon>
        <taxon>Rhabditoidea</taxon>
        <taxon>Rhabditidae</taxon>
        <taxon>Peloderinae</taxon>
        <taxon>Caenorhabditis</taxon>
    </lineage>
</organism>
<dbReference type="Proteomes" id="UP000230233">
    <property type="component" value="Chromosome X"/>
</dbReference>
<reference evidence="2" key="1">
    <citation type="submission" date="2017-10" db="EMBL/GenBank/DDBJ databases">
        <title>Rapid genome shrinkage in a self-fertile nematode reveals novel sperm competition proteins.</title>
        <authorList>
            <person name="Yin D."/>
            <person name="Schwarz E.M."/>
            <person name="Thomas C.G."/>
            <person name="Felde R.L."/>
            <person name="Korf I.F."/>
            <person name="Cutter A.D."/>
            <person name="Schartner C.M."/>
            <person name="Ralston E.J."/>
            <person name="Meyer B.J."/>
            <person name="Haag E.S."/>
        </authorList>
    </citation>
    <scope>NUCLEOTIDE SEQUENCE [LARGE SCALE GENOMIC DNA]</scope>
    <source>
        <strain evidence="2">JU1422</strain>
    </source>
</reference>
<accession>A0A2G5T252</accession>
<proteinExistence type="predicted"/>
<evidence type="ECO:0000313" key="1">
    <source>
        <dbReference type="EMBL" id="PIC21485.1"/>
    </source>
</evidence>
<keyword evidence="2" id="KW-1185">Reference proteome</keyword>
<dbReference type="AlphaFoldDB" id="A0A2G5T252"/>
<evidence type="ECO:0000313" key="2">
    <source>
        <dbReference type="Proteomes" id="UP000230233"/>
    </source>
</evidence>
<dbReference type="OrthoDB" id="5771575at2759"/>
<comment type="caution">
    <text evidence="1">The sequence shown here is derived from an EMBL/GenBank/DDBJ whole genome shotgun (WGS) entry which is preliminary data.</text>
</comment>
<gene>
    <name evidence="1" type="primary">Cnig_chr_X.g26299</name>
    <name evidence="1" type="ORF">B9Z55_026299</name>
</gene>
<sequence length="102" mass="11823">MTCNNIKTVPDVELIMKAYPDLQGIDFQGNPRLNCSSLQQFKSKLAILSDCSDTTSEAPTIWKHRLWYARNCKKTAEMHQEISKSLKQLNFTQSFLDYYDLN</sequence>
<protein>
    <submittedName>
        <fullName evidence="1">Uncharacterized protein</fullName>
    </submittedName>
</protein>
<name>A0A2G5T252_9PELO</name>